<evidence type="ECO:0000313" key="2">
    <source>
        <dbReference type="Proteomes" id="UP001151760"/>
    </source>
</evidence>
<evidence type="ECO:0000313" key="1">
    <source>
        <dbReference type="EMBL" id="GJT68700.1"/>
    </source>
</evidence>
<dbReference type="PANTHER" id="PTHR33116:SF79">
    <property type="entry name" value="REVERSE TRANSCRIPTASE DOMAIN, ZINC FINGER, CCHC-TYPE-RELATED"/>
    <property type="match status" value="1"/>
</dbReference>
<protein>
    <recommendedName>
        <fullName evidence="3">RNA-directed DNA polymerase, eukaryota, reverse transcriptase zinc-binding domain protein</fullName>
    </recommendedName>
</protein>
<reference evidence="1" key="1">
    <citation type="journal article" date="2022" name="Int. J. Mol. Sci.">
        <title>Draft Genome of Tanacetum Coccineum: Genomic Comparison of Closely Related Tanacetum-Family Plants.</title>
        <authorList>
            <person name="Yamashiro T."/>
            <person name="Shiraishi A."/>
            <person name="Nakayama K."/>
            <person name="Satake H."/>
        </authorList>
    </citation>
    <scope>NUCLEOTIDE SEQUENCE</scope>
</reference>
<evidence type="ECO:0008006" key="3">
    <source>
        <dbReference type="Google" id="ProtNLM"/>
    </source>
</evidence>
<sequence>MDKSLGPDGFTFGFYRRYWGILEKDVVNAVSYFFKYGTFLRGGNSSFIALIPKMQDDKLVKDFRPISLIGSLYKIVAKTLENRHVVLLGDIVNEVQSAFVTNRQILDGPFIFNELLHCKFLGVVVDDEKVNRAAKKIGCLTFKMPFSYLGIKIGGLMSRINSWDDIVASLHSRLSKWKMKTLSIGDRLTLLKSVLGSMPIYYMSMLKVLSQVLKSMEAIRCHFFNGAESKENKLMWVKWSIVLASKEKGGLGVSSYFALNRALMFKWVWHFRNDCNSLWARVIKYCMEKMVDLVVGIW</sequence>
<name>A0ABQ5G0Q3_9ASTR</name>
<dbReference type="Proteomes" id="UP001151760">
    <property type="component" value="Unassembled WGS sequence"/>
</dbReference>
<organism evidence="1 2">
    <name type="scientific">Tanacetum coccineum</name>
    <dbReference type="NCBI Taxonomy" id="301880"/>
    <lineage>
        <taxon>Eukaryota</taxon>
        <taxon>Viridiplantae</taxon>
        <taxon>Streptophyta</taxon>
        <taxon>Embryophyta</taxon>
        <taxon>Tracheophyta</taxon>
        <taxon>Spermatophyta</taxon>
        <taxon>Magnoliopsida</taxon>
        <taxon>eudicotyledons</taxon>
        <taxon>Gunneridae</taxon>
        <taxon>Pentapetalae</taxon>
        <taxon>asterids</taxon>
        <taxon>campanulids</taxon>
        <taxon>Asterales</taxon>
        <taxon>Asteraceae</taxon>
        <taxon>Asteroideae</taxon>
        <taxon>Anthemideae</taxon>
        <taxon>Anthemidinae</taxon>
        <taxon>Tanacetum</taxon>
    </lineage>
</organism>
<comment type="caution">
    <text evidence="1">The sequence shown here is derived from an EMBL/GenBank/DDBJ whole genome shotgun (WGS) entry which is preliminary data.</text>
</comment>
<keyword evidence="2" id="KW-1185">Reference proteome</keyword>
<accession>A0ABQ5G0Q3</accession>
<gene>
    <name evidence="1" type="ORF">Tco_1020180</name>
</gene>
<proteinExistence type="predicted"/>
<reference evidence="1" key="2">
    <citation type="submission" date="2022-01" db="EMBL/GenBank/DDBJ databases">
        <authorList>
            <person name="Yamashiro T."/>
            <person name="Shiraishi A."/>
            <person name="Satake H."/>
            <person name="Nakayama K."/>
        </authorList>
    </citation>
    <scope>NUCLEOTIDE SEQUENCE</scope>
</reference>
<dbReference type="EMBL" id="BQNB010017922">
    <property type="protein sequence ID" value="GJT68700.1"/>
    <property type="molecule type" value="Genomic_DNA"/>
</dbReference>
<dbReference type="PANTHER" id="PTHR33116">
    <property type="entry name" value="REVERSE TRANSCRIPTASE ZINC-BINDING DOMAIN-CONTAINING PROTEIN-RELATED-RELATED"/>
    <property type="match status" value="1"/>
</dbReference>